<gene>
    <name evidence="2" type="ORF">Clow_00416</name>
</gene>
<dbReference type="GO" id="GO:0016298">
    <property type="term" value="F:lipase activity"/>
    <property type="evidence" value="ECO:0007669"/>
    <property type="project" value="TreeGrafter"/>
</dbReference>
<feature type="domain" description="AB hydrolase-1" evidence="1">
    <location>
        <begin position="58"/>
        <end position="179"/>
    </location>
</feature>
<dbReference type="GO" id="GO:0016042">
    <property type="term" value="P:lipid catabolic process"/>
    <property type="evidence" value="ECO:0007669"/>
    <property type="project" value="InterPro"/>
</dbReference>
<dbReference type="STRING" id="1544413.Clow_00416"/>
<evidence type="ECO:0000313" key="2">
    <source>
        <dbReference type="EMBL" id="KQB87357.1"/>
    </source>
</evidence>
<dbReference type="Proteomes" id="UP000050488">
    <property type="component" value="Unassembled WGS sequence"/>
</dbReference>
<proteinExistence type="predicted"/>
<dbReference type="InterPro" id="IPR000073">
    <property type="entry name" value="AB_hydrolase_1"/>
</dbReference>
<evidence type="ECO:0000259" key="1">
    <source>
        <dbReference type="Pfam" id="PF00561"/>
    </source>
</evidence>
<sequence>MVFPMTMNAMASPLHVSSTENVHASKNFLAAFLRSLVHPEWMPQGINDWDTPLDGKIPVVLIHGTWLNSYNTWCRIAPELADAGHRVFAFNYGRDTAPVTGRPRSIYGTKGILEAQPEVAAFIDHVLERTGASQVDLLVHSQGMSQARLYLSDSGGTNPEDPSRNRVRKVIAITPSHHGTTLCGIGSLGLAIEKRWAGIRPLIKKLLGDAALDQLVGSEAMTHINRGGDTLPGVSYTTLCTRFDEIVTPWQNQFLEAGPGATVRNVLVQEGAVRDFSDHLAILYSPRVIDFILEELDITGEYRTTNPQVRGTVLPGYGSLPQWKRRRQAQV</sequence>
<dbReference type="SUPFAM" id="SSF53474">
    <property type="entry name" value="alpha/beta-Hydrolases"/>
    <property type="match status" value="1"/>
</dbReference>
<dbReference type="InterPro" id="IPR002918">
    <property type="entry name" value="Lipase_EstA/Esterase_EstB"/>
</dbReference>
<accession>A0A0Q1E3Q9</accession>
<comment type="caution">
    <text evidence="2">The sequence shown here is derived from an EMBL/GenBank/DDBJ whole genome shotgun (WGS) entry which is preliminary data.</text>
</comment>
<name>A0A0Q1E3Q9_9CORY</name>
<dbReference type="Pfam" id="PF00561">
    <property type="entry name" value="Abhydrolase_1"/>
    <property type="match status" value="1"/>
</dbReference>
<dbReference type="Gene3D" id="3.40.50.1820">
    <property type="entry name" value="alpha/beta hydrolase"/>
    <property type="match status" value="1"/>
</dbReference>
<dbReference type="EMBL" id="LKEV01000001">
    <property type="protein sequence ID" value="KQB87357.1"/>
    <property type="molecule type" value="Genomic_DNA"/>
</dbReference>
<dbReference type="AlphaFoldDB" id="A0A0Q1E3Q9"/>
<dbReference type="PANTHER" id="PTHR32015:SF1">
    <property type="entry name" value="LIPASE"/>
    <property type="match status" value="1"/>
</dbReference>
<evidence type="ECO:0000313" key="3">
    <source>
        <dbReference type="Proteomes" id="UP000050488"/>
    </source>
</evidence>
<dbReference type="PATRIC" id="fig|1544413.3.peg.418"/>
<reference evidence="2 3" key="1">
    <citation type="submission" date="2015-10" db="EMBL/GenBank/DDBJ databases">
        <title>Corynebacteirum lowii and Corynebacterium oculi species nova, derived from human clinical disease and and emended description of Corynebacterium mastiditis.</title>
        <authorList>
            <person name="Bernard K."/>
            <person name="Pacheco A.L."/>
            <person name="Mcdougall C."/>
            <person name="Burtx T."/>
            <person name="Weibe D."/>
            <person name="Tyler S."/>
            <person name="Olson A.B."/>
            <person name="Cnockaert M."/>
            <person name="Eguchi H."/>
            <person name="Kuwahara T."/>
            <person name="Nakayama-Imaohji H."/>
            <person name="Boudewijins M."/>
            <person name="Van Hoecke F."/>
            <person name="Bernier A.-M."/>
            <person name="Vandamme P."/>
        </authorList>
    </citation>
    <scope>NUCLEOTIDE SEQUENCE [LARGE SCALE GENOMIC DNA]</scope>
    <source>
        <strain evidence="2 3">NML 130206</strain>
    </source>
</reference>
<keyword evidence="2" id="KW-0378">Hydrolase</keyword>
<dbReference type="InterPro" id="IPR029058">
    <property type="entry name" value="AB_hydrolase_fold"/>
</dbReference>
<dbReference type="PANTHER" id="PTHR32015">
    <property type="entry name" value="FASTING INDUCED LIPASE"/>
    <property type="match status" value="1"/>
</dbReference>
<keyword evidence="3" id="KW-1185">Reference proteome</keyword>
<protein>
    <submittedName>
        <fullName evidence="2">Alpha/beta hydrolase family protein</fullName>
    </submittedName>
</protein>
<organism evidence="2 3">
    <name type="scientific">Corynebacterium lowii</name>
    <dbReference type="NCBI Taxonomy" id="1544413"/>
    <lineage>
        <taxon>Bacteria</taxon>
        <taxon>Bacillati</taxon>
        <taxon>Actinomycetota</taxon>
        <taxon>Actinomycetes</taxon>
        <taxon>Mycobacteriales</taxon>
        <taxon>Corynebacteriaceae</taxon>
        <taxon>Corynebacterium</taxon>
    </lineage>
</organism>